<proteinExistence type="inferred from homology"/>
<sequence>MAMRFLFSSGSGDSAVYFGLLVMRVAFGGAMFLGHGMGKLSGLITNWSGMTSKFPAVVVNSQVSAVGAVAAESLFALLLVLGVATRFSALVLAFTMGVAAFVVHAGDPLFLGPGVTASKEPALIYMFAFVVLAITGGGRYALDSRLR</sequence>
<evidence type="ECO:0000256" key="1">
    <source>
        <dbReference type="ARBA" id="ARBA00004651"/>
    </source>
</evidence>
<dbReference type="GO" id="GO:0005886">
    <property type="term" value="C:plasma membrane"/>
    <property type="evidence" value="ECO:0007669"/>
    <property type="project" value="UniProtKB-SubCell"/>
</dbReference>
<dbReference type="InterPro" id="IPR032808">
    <property type="entry name" value="DoxX"/>
</dbReference>
<evidence type="ECO:0000313" key="7">
    <source>
        <dbReference type="EMBL" id="QQL44345.1"/>
    </source>
</evidence>
<evidence type="ECO:0000313" key="8">
    <source>
        <dbReference type="Proteomes" id="UP000475117"/>
    </source>
</evidence>
<dbReference type="AlphaFoldDB" id="A0A6B3L911"/>
<dbReference type="EMBL" id="CP066776">
    <property type="protein sequence ID" value="QQL44345.1"/>
    <property type="molecule type" value="Genomic_DNA"/>
</dbReference>
<keyword evidence="8" id="KW-1185">Reference proteome</keyword>
<evidence type="ECO:0000256" key="4">
    <source>
        <dbReference type="ARBA" id="ARBA00022692"/>
    </source>
</evidence>
<gene>
    <name evidence="7" type="ORF">G3M56_010675</name>
</gene>
<name>A0A6B3L911_9BACT</name>
<dbReference type="RefSeq" id="WP_164362132.1">
    <property type="nucleotide sequence ID" value="NZ_CP066776.1"/>
</dbReference>
<keyword evidence="3" id="KW-1003">Cell membrane</keyword>
<dbReference type="Pfam" id="PF07681">
    <property type="entry name" value="DoxX"/>
    <property type="match status" value="1"/>
</dbReference>
<keyword evidence="5" id="KW-1133">Transmembrane helix</keyword>
<dbReference type="InterPro" id="IPR051907">
    <property type="entry name" value="DoxX-like_oxidoreductase"/>
</dbReference>
<dbReference type="Proteomes" id="UP000475117">
    <property type="component" value="Chromosome"/>
</dbReference>
<evidence type="ECO:0000256" key="2">
    <source>
        <dbReference type="ARBA" id="ARBA00006679"/>
    </source>
</evidence>
<evidence type="ECO:0000256" key="3">
    <source>
        <dbReference type="ARBA" id="ARBA00022475"/>
    </source>
</evidence>
<evidence type="ECO:0000256" key="6">
    <source>
        <dbReference type="ARBA" id="ARBA00023136"/>
    </source>
</evidence>
<comment type="similarity">
    <text evidence="2">Belongs to the DoxX family.</text>
</comment>
<dbReference type="KEGG" id="soa:G3M56_010675"/>
<evidence type="ECO:0000256" key="5">
    <source>
        <dbReference type="ARBA" id="ARBA00022989"/>
    </source>
</evidence>
<comment type="subcellular location">
    <subcellularLocation>
        <location evidence="1">Cell membrane</location>
        <topology evidence="1">Multi-pass membrane protein</topology>
    </subcellularLocation>
</comment>
<keyword evidence="4" id="KW-0812">Transmembrane</keyword>
<accession>A0A6B3L911</accession>
<keyword evidence="6" id="KW-0472">Membrane</keyword>
<protein>
    <submittedName>
        <fullName evidence="7">DoxX family protein</fullName>
    </submittedName>
</protein>
<dbReference type="PANTHER" id="PTHR33452:SF1">
    <property type="entry name" value="INNER MEMBRANE PROTEIN YPHA-RELATED"/>
    <property type="match status" value="1"/>
</dbReference>
<reference evidence="7 8" key="1">
    <citation type="submission" date="2020-12" db="EMBL/GenBank/DDBJ databases">
        <title>Sulforoseuscoccus oceanibium gen. nov., sp. nov., a representative of the phylum Verrucomicrobia with special cytoplasmic membrane, and proposal of Sulforoseuscoccusaceae fam. nov.</title>
        <authorList>
            <person name="Xi F."/>
        </authorList>
    </citation>
    <scope>NUCLEOTIDE SEQUENCE [LARGE SCALE GENOMIC DNA]</scope>
    <source>
        <strain evidence="7 8">T37</strain>
    </source>
</reference>
<organism evidence="7 8">
    <name type="scientific">Sulfuriroseicoccus oceanibius</name>
    <dbReference type="NCBI Taxonomy" id="2707525"/>
    <lineage>
        <taxon>Bacteria</taxon>
        <taxon>Pseudomonadati</taxon>
        <taxon>Verrucomicrobiota</taxon>
        <taxon>Verrucomicrobiia</taxon>
        <taxon>Verrucomicrobiales</taxon>
        <taxon>Verrucomicrobiaceae</taxon>
        <taxon>Sulfuriroseicoccus</taxon>
    </lineage>
</organism>
<dbReference type="PANTHER" id="PTHR33452">
    <property type="entry name" value="OXIDOREDUCTASE CATD-RELATED"/>
    <property type="match status" value="1"/>
</dbReference>